<evidence type="ECO:0000313" key="1">
    <source>
        <dbReference type="EMBL" id="HIZ49231.1"/>
    </source>
</evidence>
<evidence type="ECO:0000313" key="2">
    <source>
        <dbReference type="Proteomes" id="UP000824031"/>
    </source>
</evidence>
<proteinExistence type="predicted"/>
<gene>
    <name evidence="1" type="ORF">H9810_10965</name>
</gene>
<sequence length="157" mass="17305">MKARNPILPLQYYCPDGEPHLIGDELFVFYHRSTGNSRFLRRMCAEPITVGSDGRIAEVLPTSIGMGEPYKPGEALYGYQACKLANAYIDGDTLAVKKGRAEAVYRYLDETARSFSSVAFDGTGSAALTASVNEHGELTIRIEAAEQTAIRYFTLIR</sequence>
<comment type="caution">
    <text evidence="1">The sequence shown here is derived from an EMBL/GenBank/DDBJ whole genome shotgun (WGS) entry which is preliminary data.</text>
</comment>
<organism evidence="1 2">
    <name type="scientific">Candidatus Gemmiger excrementavium</name>
    <dbReference type="NCBI Taxonomy" id="2838608"/>
    <lineage>
        <taxon>Bacteria</taxon>
        <taxon>Bacillati</taxon>
        <taxon>Bacillota</taxon>
        <taxon>Clostridia</taxon>
        <taxon>Eubacteriales</taxon>
        <taxon>Gemmiger</taxon>
    </lineage>
</organism>
<dbReference type="AlphaFoldDB" id="A0A9D2F575"/>
<protein>
    <submittedName>
        <fullName evidence="1">Uncharacterized protein</fullName>
    </submittedName>
</protein>
<reference evidence="1" key="1">
    <citation type="journal article" date="2021" name="PeerJ">
        <title>Extensive microbial diversity within the chicken gut microbiome revealed by metagenomics and culture.</title>
        <authorList>
            <person name="Gilroy R."/>
            <person name="Ravi A."/>
            <person name="Getino M."/>
            <person name="Pursley I."/>
            <person name="Horton D.L."/>
            <person name="Alikhan N.F."/>
            <person name="Baker D."/>
            <person name="Gharbi K."/>
            <person name="Hall N."/>
            <person name="Watson M."/>
            <person name="Adriaenssens E.M."/>
            <person name="Foster-Nyarko E."/>
            <person name="Jarju S."/>
            <person name="Secka A."/>
            <person name="Antonio M."/>
            <person name="Oren A."/>
            <person name="Chaudhuri R.R."/>
            <person name="La Ragione R."/>
            <person name="Hildebrand F."/>
            <person name="Pallen M.J."/>
        </authorList>
    </citation>
    <scope>NUCLEOTIDE SEQUENCE</scope>
    <source>
        <strain evidence="1">3436</strain>
    </source>
</reference>
<dbReference type="EMBL" id="DXBO01000157">
    <property type="protein sequence ID" value="HIZ49231.1"/>
    <property type="molecule type" value="Genomic_DNA"/>
</dbReference>
<name>A0A9D2F575_9FIRM</name>
<dbReference type="Proteomes" id="UP000824031">
    <property type="component" value="Unassembled WGS sequence"/>
</dbReference>
<accession>A0A9D2F575</accession>
<reference evidence="1" key="2">
    <citation type="submission" date="2021-04" db="EMBL/GenBank/DDBJ databases">
        <authorList>
            <person name="Gilroy R."/>
        </authorList>
    </citation>
    <scope>NUCLEOTIDE SEQUENCE</scope>
    <source>
        <strain evidence="1">3436</strain>
    </source>
</reference>